<feature type="active site" evidence="9">
    <location>
        <position position="13"/>
    </location>
</feature>
<evidence type="ECO:0000256" key="6">
    <source>
        <dbReference type="ARBA" id="ARBA00023239"/>
    </source>
</evidence>
<comment type="subunit">
    <text evidence="3 9">Heterodimer of HisH and HisF.</text>
</comment>
<evidence type="ECO:0000256" key="10">
    <source>
        <dbReference type="RuleBase" id="RU003657"/>
    </source>
</evidence>
<keyword evidence="5 9" id="KW-0368">Histidine biosynthesis</keyword>
<evidence type="ECO:0000313" key="11">
    <source>
        <dbReference type="EMBL" id="VVM05009.1"/>
    </source>
</evidence>
<comment type="pathway">
    <text evidence="1 9">Amino-acid biosynthesis; L-histidine biosynthesis; L-histidine from 5-phospho-alpha-D-ribose 1-diphosphate: step 5/9.</text>
</comment>
<feature type="active site" evidence="9">
    <location>
        <position position="137"/>
    </location>
</feature>
<evidence type="ECO:0000256" key="7">
    <source>
        <dbReference type="ARBA" id="ARBA00025475"/>
    </source>
</evidence>
<proteinExistence type="inferred from homology"/>
<accession>A0A5E6MG24</accession>
<evidence type="ECO:0000256" key="1">
    <source>
        <dbReference type="ARBA" id="ARBA00005091"/>
    </source>
</evidence>
<protein>
    <recommendedName>
        <fullName evidence="9">Imidazole glycerol phosphate synthase subunit HisF</fullName>
        <ecNumber evidence="9">4.3.2.10</ecNumber>
    </recommendedName>
    <alternativeName>
        <fullName evidence="9">IGP synthase cyclase subunit</fullName>
    </alternativeName>
    <alternativeName>
        <fullName evidence="9">IGP synthase subunit HisF</fullName>
    </alternativeName>
    <alternativeName>
        <fullName evidence="9">ImGP synthase subunit HisF</fullName>
        <shortName evidence="9">IGPS subunit HisF</shortName>
    </alternativeName>
</protein>
<dbReference type="UniPathway" id="UPA00031">
    <property type="reaction ID" value="UER00010"/>
</dbReference>
<dbReference type="Pfam" id="PF00977">
    <property type="entry name" value="His_biosynth"/>
    <property type="match status" value="1"/>
</dbReference>
<dbReference type="NCBIfam" id="TIGR00735">
    <property type="entry name" value="hisF"/>
    <property type="match status" value="1"/>
</dbReference>
<dbReference type="PANTHER" id="PTHR21235">
    <property type="entry name" value="IMIDAZOLE GLYCEROL PHOSPHATE SYNTHASE SUBUNIT HISF/H IGP SYNTHASE SUBUNIT HISF/H"/>
    <property type="match status" value="1"/>
</dbReference>
<evidence type="ECO:0000256" key="9">
    <source>
        <dbReference type="HAMAP-Rule" id="MF_01013"/>
    </source>
</evidence>
<dbReference type="SUPFAM" id="SSF51366">
    <property type="entry name" value="Ribulose-phoshate binding barrel"/>
    <property type="match status" value="1"/>
</dbReference>
<dbReference type="InterPro" id="IPR006062">
    <property type="entry name" value="His_biosynth"/>
</dbReference>
<reference evidence="11 12" key="1">
    <citation type="submission" date="2019-09" db="EMBL/GenBank/DDBJ databases">
        <authorList>
            <person name="Cremers G."/>
        </authorList>
    </citation>
    <scope>NUCLEOTIDE SEQUENCE [LARGE SCALE GENOMIC DNA]</scope>
    <source>
        <strain evidence="11">4A</strain>
    </source>
</reference>
<gene>
    <name evidence="9 11" type="primary">hisF</name>
    <name evidence="11" type="ORF">MAMT_00402</name>
</gene>
<dbReference type="CDD" id="cd04731">
    <property type="entry name" value="HisF"/>
    <property type="match status" value="1"/>
</dbReference>
<dbReference type="GO" id="GO:0000105">
    <property type="term" value="P:L-histidine biosynthetic process"/>
    <property type="evidence" value="ECO:0007669"/>
    <property type="project" value="UniProtKB-UniRule"/>
</dbReference>
<dbReference type="Proteomes" id="UP000334923">
    <property type="component" value="Unassembled WGS sequence"/>
</dbReference>
<organism evidence="11 12">
    <name type="scientific">Methylacidimicrobium tartarophylax</name>
    <dbReference type="NCBI Taxonomy" id="1041768"/>
    <lineage>
        <taxon>Bacteria</taxon>
        <taxon>Pseudomonadati</taxon>
        <taxon>Verrucomicrobiota</taxon>
        <taxon>Methylacidimicrobium</taxon>
    </lineage>
</organism>
<dbReference type="EMBL" id="CABFVA020000014">
    <property type="protein sequence ID" value="VVM05009.1"/>
    <property type="molecule type" value="Genomic_DNA"/>
</dbReference>
<dbReference type="InterPro" id="IPR050064">
    <property type="entry name" value="IGPS_HisA/HisF"/>
</dbReference>
<evidence type="ECO:0000313" key="12">
    <source>
        <dbReference type="Proteomes" id="UP000334923"/>
    </source>
</evidence>
<evidence type="ECO:0000256" key="4">
    <source>
        <dbReference type="ARBA" id="ARBA00022605"/>
    </source>
</evidence>
<sequence>MPVLAKRIIPCLDVHAGRVTRGEQFGRAEDGGLRDVGDPVGLAARYDEEGADELVFYDITASVEGRKTLLDVLRAVSDRCFLPLTAGGGVRTAEDIRGMLLAGADKVSVNTAALADPDLIRAGAERFGSQCIVLSIDVRQTGPESWRVFSHGGRRPTEWEVLDWARKGVELGAGEVVCNSIDCDGMKGGYDGSLIRLLADALPVPVVASGGAGKIQDFGEVFLSGHADAALAAGILHSGEVVIPEIKAYLRTQGIPVRL</sequence>
<dbReference type="InterPro" id="IPR011060">
    <property type="entry name" value="RibuloseP-bd_barrel"/>
</dbReference>
<evidence type="ECO:0000256" key="3">
    <source>
        <dbReference type="ARBA" id="ARBA00011152"/>
    </source>
</evidence>
<dbReference type="GO" id="GO:0005737">
    <property type="term" value="C:cytoplasm"/>
    <property type="evidence" value="ECO:0007669"/>
    <property type="project" value="UniProtKB-SubCell"/>
</dbReference>
<dbReference type="HAMAP" id="MF_01013">
    <property type="entry name" value="HisF"/>
    <property type="match status" value="1"/>
</dbReference>
<comment type="subcellular location">
    <subcellularLocation>
        <location evidence="9">Cytoplasm</location>
    </subcellularLocation>
</comment>
<dbReference type="InterPro" id="IPR004651">
    <property type="entry name" value="HisF"/>
</dbReference>
<dbReference type="GO" id="GO:0016829">
    <property type="term" value="F:lyase activity"/>
    <property type="evidence" value="ECO:0007669"/>
    <property type="project" value="UniProtKB-KW"/>
</dbReference>
<keyword evidence="6 9" id="KW-0456">Lyase</keyword>
<evidence type="ECO:0000256" key="8">
    <source>
        <dbReference type="ARBA" id="ARBA00047838"/>
    </source>
</evidence>
<keyword evidence="9" id="KW-0963">Cytoplasm</keyword>
<name>A0A5E6MG24_9BACT</name>
<evidence type="ECO:0000256" key="5">
    <source>
        <dbReference type="ARBA" id="ARBA00023102"/>
    </source>
</evidence>
<comment type="function">
    <text evidence="7 9">IGPS catalyzes the conversion of PRFAR and glutamine to IGP, AICAR and glutamate. The HisF subunit catalyzes the cyclization activity that produces IGP and AICAR from PRFAR using the ammonia provided by the HisH subunit.</text>
</comment>
<comment type="similarity">
    <text evidence="2 9 10">Belongs to the HisA/HisF family.</text>
</comment>
<dbReference type="EC" id="4.3.2.10" evidence="9"/>
<dbReference type="AlphaFoldDB" id="A0A5E6MG24"/>
<dbReference type="Gene3D" id="3.20.20.70">
    <property type="entry name" value="Aldolase class I"/>
    <property type="match status" value="1"/>
</dbReference>
<evidence type="ECO:0000256" key="2">
    <source>
        <dbReference type="ARBA" id="ARBA00009667"/>
    </source>
</evidence>
<dbReference type="InterPro" id="IPR013785">
    <property type="entry name" value="Aldolase_TIM"/>
</dbReference>
<dbReference type="GO" id="GO:0000107">
    <property type="term" value="F:imidazoleglycerol-phosphate synthase activity"/>
    <property type="evidence" value="ECO:0007669"/>
    <property type="project" value="UniProtKB-UniRule"/>
</dbReference>
<comment type="catalytic activity">
    <reaction evidence="8 9">
        <text>5-[(5-phospho-1-deoxy-D-ribulos-1-ylimino)methylamino]-1-(5-phospho-beta-D-ribosyl)imidazole-4-carboxamide + L-glutamine = D-erythro-1-(imidazol-4-yl)glycerol 3-phosphate + 5-amino-1-(5-phospho-beta-D-ribosyl)imidazole-4-carboxamide + L-glutamate + H(+)</text>
        <dbReference type="Rhea" id="RHEA:24793"/>
        <dbReference type="ChEBI" id="CHEBI:15378"/>
        <dbReference type="ChEBI" id="CHEBI:29985"/>
        <dbReference type="ChEBI" id="CHEBI:58278"/>
        <dbReference type="ChEBI" id="CHEBI:58359"/>
        <dbReference type="ChEBI" id="CHEBI:58475"/>
        <dbReference type="ChEBI" id="CHEBI:58525"/>
        <dbReference type="EC" id="4.3.2.10"/>
    </reaction>
</comment>
<dbReference type="PANTHER" id="PTHR21235:SF2">
    <property type="entry name" value="IMIDAZOLE GLYCEROL PHOSPHATE SYNTHASE HISHF"/>
    <property type="match status" value="1"/>
</dbReference>
<keyword evidence="12" id="KW-1185">Reference proteome</keyword>
<keyword evidence="4 9" id="KW-0028">Amino-acid biosynthesis</keyword>